<feature type="compositionally biased region" description="Pro residues" evidence="1">
    <location>
        <begin position="73"/>
        <end position="83"/>
    </location>
</feature>
<name>A0A6J4TWP5_9BACT</name>
<feature type="region of interest" description="Disordered" evidence="1">
    <location>
        <begin position="70"/>
        <end position="96"/>
    </location>
</feature>
<sequence>LDAAALAWERLPAADADAVTRRALRQVAGDARVPGLGARGQQGLLQLDATLCSPRRCYECSVAHRVLAEDGPHPPPVAIPATPPTRSAANAPGRAR</sequence>
<accession>A0A6J4TWP5</accession>
<gene>
    <name evidence="2" type="ORF">AVDCRST_MAG49-155</name>
</gene>
<protein>
    <submittedName>
        <fullName evidence="2">Uncharacterized protein</fullName>
    </submittedName>
</protein>
<evidence type="ECO:0000256" key="1">
    <source>
        <dbReference type="SAM" id="MobiDB-lite"/>
    </source>
</evidence>
<proteinExistence type="predicted"/>
<dbReference type="AlphaFoldDB" id="A0A6J4TWP5"/>
<organism evidence="2">
    <name type="scientific">uncultured Thermomicrobiales bacterium</name>
    <dbReference type="NCBI Taxonomy" id="1645740"/>
    <lineage>
        <taxon>Bacteria</taxon>
        <taxon>Pseudomonadati</taxon>
        <taxon>Thermomicrobiota</taxon>
        <taxon>Thermomicrobia</taxon>
        <taxon>Thermomicrobiales</taxon>
        <taxon>environmental samples</taxon>
    </lineage>
</organism>
<dbReference type="EMBL" id="CADCWG010000012">
    <property type="protein sequence ID" value="CAA9534462.1"/>
    <property type="molecule type" value="Genomic_DNA"/>
</dbReference>
<feature type="non-terminal residue" evidence="2">
    <location>
        <position position="1"/>
    </location>
</feature>
<reference evidence="2" key="1">
    <citation type="submission" date="2020-02" db="EMBL/GenBank/DDBJ databases">
        <authorList>
            <person name="Meier V. D."/>
        </authorList>
    </citation>
    <scope>NUCLEOTIDE SEQUENCE</scope>
    <source>
        <strain evidence="2">AVDCRST_MAG49</strain>
    </source>
</reference>
<evidence type="ECO:0000313" key="2">
    <source>
        <dbReference type="EMBL" id="CAA9534462.1"/>
    </source>
</evidence>